<dbReference type="InterPro" id="IPR018063">
    <property type="entry name" value="SAM_MeTrfase_RsmI_CS"/>
</dbReference>
<dbReference type="HAMAP" id="MF_01877">
    <property type="entry name" value="16SrRNA_methyltr_I"/>
    <property type="match status" value="1"/>
</dbReference>
<evidence type="ECO:0000259" key="9">
    <source>
        <dbReference type="Pfam" id="PF23016"/>
    </source>
</evidence>
<dbReference type="STRING" id="937218.SAMN06297251_11350"/>
<dbReference type="CDD" id="cd11648">
    <property type="entry name" value="RsmI"/>
    <property type="match status" value="1"/>
</dbReference>
<keyword evidence="1 6" id="KW-0963">Cytoplasm</keyword>
<gene>
    <name evidence="6" type="primary">rsmI</name>
    <name evidence="10" type="ORF">SAMN06297251_11350</name>
</gene>
<dbReference type="EMBL" id="FWXR01000013">
    <property type="protein sequence ID" value="SMC93435.1"/>
    <property type="molecule type" value="Genomic_DNA"/>
</dbReference>
<evidence type="ECO:0000256" key="6">
    <source>
        <dbReference type="HAMAP-Rule" id="MF_01877"/>
    </source>
</evidence>
<evidence type="ECO:0000256" key="4">
    <source>
        <dbReference type="ARBA" id="ARBA00022679"/>
    </source>
</evidence>
<dbReference type="InterPro" id="IPR014776">
    <property type="entry name" value="4pyrrole_Mease_sub2"/>
</dbReference>
<evidence type="ECO:0000259" key="8">
    <source>
        <dbReference type="Pfam" id="PF00590"/>
    </source>
</evidence>
<keyword evidence="4 6" id="KW-0808">Transferase</keyword>
<evidence type="ECO:0000256" key="3">
    <source>
        <dbReference type="ARBA" id="ARBA00022603"/>
    </source>
</evidence>
<dbReference type="Gene3D" id="3.30.950.10">
    <property type="entry name" value="Methyltransferase, Cobalt-precorrin-4 Transmethylase, Domain 2"/>
    <property type="match status" value="1"/>
</dbReference>
<comment type="similarity">
    <text evidence="6">Belongs to the methyltransferase superfamily. RsmI family.</text>
</comment>
<dbReference type="GO" id="GO:0005737">
    <property type="term" value="C:cytoplasm"/>
    <property type="evidence" value="ECO:0007669"/>
    <property type="project" value="UniProtKB-SubCell"/>
</dbReference>
<dbReference type="Gene3D" id="3.40.1010.10">
    <property type="entry name" value="Cobalt-precorrin-4 Transmethylase, Domain 1"/>
    <property type="match status" value="1"/>
</dbReference>
<keyword evidence="11" id="KW-1185">Reference proteome</keyword>
<dbReference type="PIRSF" id="PIRSF005917">
    <property type="entry name" value="MTase_YraL"/>
    <property type="match status" value="1"/>
</dbReference>
<dbReference type="InterPro" id="IPR053910">
    <property type="entry name" value="RsmI_HTH"/>
</dbReference>
<dbReference type="InterPro" id="IPR014777">
    <property type="entry name" value="4pyrrole_Mease_sub1"/>
</dbReference>
<dbReference type="RefSeq" id="WP_084410895.1">
    <property type="nucleotide sequence ID" value="NZ_FWXR01000013.1"/>
</dbReference>
<dbReference type="PROSITE" id="PS01296">
    <property type="entry name" value="RSMI"/>
    <property type="match status" value="1"/>
</dbReference>
<keyword evidence="3 6" id="KW-0489">Methyltransferase</keyword>
<evidence type="ECO:0000313" key="10">
    <source>
        <dbReference type="EMBL" id="SMC93435.1"/>
    </source>
</evidence>
<dbReference type="Pfam" id="PF23016">
    <property type="entry name" value="RsmI_C"/>
    <property type="match status" value="1"/>
</dbReference>
<comment type="function">
    <text evidence="6">Catalyzes the 2'-O-methylation of the ribose of cytidine 1402 (C1402) in 16S rRNA.</text>
</comment>
<reference evidence="10 11" key="1">
    <citation type="submission" date="2017-04" db="EMBL/GenBank/DDBJ databases">
        <authorList>
            <person name="Afonso C.L."/>
            <person name="Miller P.J."/>
            <person name="Scott M.A."/>
            <person name="Spackman E."/>
            <person name="Goraichik I."/>
            <person name="Dimitrov K.M."/>
            <person name="Suarez D.L."/>
            <person name="Swayne D.E."/>
        </authorList>
    </citation>
    <scope>NUCLEOTIDE SEQUENCE [LARGE SCALE GENOMIC DNA]</scope>
    <source>
        <strain evidence="10 11">CGMCC 1.10972</strain>
    </source>
</reference>
<keyword evidence="2 6" id="KW-0698">rRNA processing</keyword>
<dbReference type="FunFam" id="3.30.950.10:FF:000002">
    <property type="entry name" value="Ribosomal RNA small subunit methyltransferase I"/>
    <property type="match status" value="1"/>
</dbReference>
<dbReference type="InterPro" id="IPR000878">
    <property type="entry name" value="4pyrrol_Mease"/>
</dbReference>
<dbReference type="FunFam" id="3.40.1010.10:FF:000007">
    <property type="entry name" value="Ribosomal RNA small subunit methyltransferase I"/>
    <property type="match status" value="1"/>
</dbReference>
<comment type="subcellular location">
    <subcellularLocation>
        <location evidence="6">Cytoplasm</location>
    </subcellularLocation>
</comment>
<dbReference type="InterPro" id="IPR035996">
    <property type="entry name" value="4pyrrol_Methylase_sf"/>
</dbReference>
<dbReference type="SUPFAM" id="SSF53790">
    <property type="entry name" value="Tetrapyrrole methylase"/>
    <property type="match status" value="1"/>
</dbReference>
<keyword evidence="5 6" id="KW-0949">S-adenosyl-L-methionine</keyword>
<evidence type="ECO:0000256" key="5">
    <source>
        <dbReference type="ARBA" id="ARBA00022691"/>
    </source>
</evidence>
<dbReference type="InterPro" id="IPR008189">
    <property type="entry name" value="rRNA_ssu_MeTfrase_I"/>
</dbReference>
<dbReference type="Proteomes" id="UP000192656">
    <property type="component" value="Unassembled WGS sequence"/>
</dbReference>
<accession>A0A1W2D7V2</accession>
<dbReference type="AlphaFoldDB" id="A0A1W2D7V2"/>
<proteinExistence type="inferred from homology"/>
<dbReference type="EC" id="2.1.1.198" evidence="6"/>
<dbReference type="NCBIfam" id="TIGR00096">
    <property type="entry name" value="16S rRNA (cytidine(1402)-2'-O)-methyltransferase"/>
    <property type="match status" value="1"/>
</dbReference>
<dbReference type="PANTHER" id="PTHR46111:SF1">
    <property type="entry name" value="RIBOSOMAL RNA SMALL SUBUNIT METHYLTRANSFERASE I"/>
    <property type="match status" value="1"/>
</dbReference>
<evidence type="ECO:0000256" key="7">
    <source>
        <dbReference type="SAM" id="MobiDB-lite"/>
    </source>
</evidence>
<dbReference type="PANTHER" id="PTHR46111">
    <property type="entry name" value="RIBOSOMAL RNA SMALL SUBUNIT METHYLTRANSFERASE I"/>
    <property type="match status" value="1"/>
</dbReference>
<sequence length="298" mass="32065">MSVPSPEPRFTLFGESRSASRPEPGLYVVATPIGNLADITLRALQIIAGADRLACEDTRVTGKLLSRFGIERRMSAYHEHSSSEDGERLIAEVQAGGSLALVSDAGTPLVSDPGYKLVRQAIEADVPIYAIPGPSALIAALAISGLPSDAFFFAGFLPNKEKARAERLQTLQRIPGTLLFYEAPHRISESLAAMAEALGERQAAVCRELTKLHETVYRGSLSSLARDFGEMAEIRGEIVVCVAPPEADAVPDEADADRILTGLLAEMKPAKAAQEAARLTGLPRRELYQRALDMKGDR</sequence>
<dbReference type="OrthoDB" id="9809084at2"/>
<evidence type="ECO:0000256" key="1">
    <source>
        <dbReference type="ARBA" id="ARBA00022490"/>
    </source>
</evidence>
<comment type="catalytic activity">
    <reaction evidence="6">
        <text>cytidine(1402) in 16S rRNA + S-adenosyl-L-methionine = 2'-O-methylcytidine(1402) in 16S rRNA + S-adenosyl-L-homocysteine + H(+)</text>
        <dbReference type="Rhea" id="RHEA:42924"/>
        <dbReference type="Rhea" id="RHEA-COMP:10285"/>
        <dbReference type="Rhea" id="RHEA-COMP:10286"/>
        <dbReference type="ChEBI" id="CHEBI:15378"/>
        <dbReference type="ChEBI" id="CHEBI:57856"/>
        <dbReference type="ChEBI" id="CHEBI:59789"/>
        <dbReference type="ChEBI" id="CHEBI:74495"/>
        <dbReference type="ChEBI" id="CHEBI:82748"/>
        <dbReference type="EC" id="2.1.1.198"/>
    </reaction>
</comment>
<feature type="region of interest" description="Disordered" evidence="7">
    <location>
        <begin position="1"/>
        <end position="21"/>
    </location>
</feature>
<evidence type="ECO:0000313" key="11">
    <source>
        <dbReference type="Proteomes" id="UP000192656"/>
    </source>
</evidence>
<organism evidence="10 11">
    <name type="scientific">Fulvimarina manganoxydans</name>
    <dbReference type="NCBI Taxonomy" id="937218"/>
    <lineage>
        <taxon>Bacteria</taxon>
        <taxon>Pseudomonadati</taxon>
        <taxon>Pseudomonadota</taxon>
        <taxon>Alphaproteobacteria</taxon>
        <taxon>Hyphomicrobiales</taxon>
        <taxon>Aurantimonadaceae</taxon>
        <taxon>Fulvimarina</taxon>
    </lineage>
</organism>
<evidence type="ECO:0000256" key="2">
    <source>
        <dbReference type="ARBA" id="ARBA00022552"/>
    </source>
</evidence>
<feature type="domain" description="Tetrapyrrole methylase" evidence="8">
    <location>
        <begin position="26"/>
        <end position="224"/>
    </location>
</feature>
<feature type="domain" description="RsmI HTH" evidence="9">
    <location>
        <begin position="251"/>
        <end position="295"/>
    </location>
</feature>
<dbReference type="GO" id="GO:0070677">
    <property type="term" value="F:rRNA (cytosine-2'-O-)-methyltransferase activity"/>
    <property type="evidence" value="ECO:0007669"/>
    <property type="project" value="UniProtKB-UniRule"/>
</dbReference>
<name>A0A1W2D7V2_9HYPH</name>
<dbReference type="Pfam" id="PF00590">
    <property type="entry name" value="TP_methylase"/>
    <property type="match status" value="1"/>
</dbReference>
<protein>
    <recommendedName>
        <fullName evidence="6">Ribosomal RNA small subunit methyltransferase I</fullName>
        <ecNumber evidence="6">2.1.1.198</ecNumber>
    </recommendedName>
    <alternativeName>
        <fullName evidence="6">16S rRNA 2'-O-ribose C1402 methyltransferase</fullName>
    </alternativeName>
    <alternativeName>
        <fullName evidence="6">rRNA (cytidine-2'-O-)-methyltransferase RsmI</fullName>
    </alternativeName>
</protein>